<name>A0A1S3Y4Z4_TOBAC</name>
<keyword evidence="1" id="KW-0472">Membrane</keyword>
<dbReference type="RefSeq" id="XP_016447248.1">
    <property type="nucleotide sequence ID" value="XM_016591762.1"/>
</dbReference>
<dbReference type="RefSeq" id="XP_016447249.1">
    <property type="nucleotide sequence ID" value="XM_016591763.1"/>
</dbReference>
<organism evidence="3">
    <name type="scientific">Nicotiana tabacum</name>
    <name type="common">Common tobacco</name>
    <dbReference type="NCBI Taxonomy" id="4097"/>
    <lineage>
        <taxon>Eukaryota</taxon>
        <taxon>Viridiplantae</taxon>
        <taxon>Streptophyta</taxon>
        <taxon>Embryophyta</taxon>
        <taxon>Tracheophyta</taxon>
        <taxon>Spermatophyta</taxon>
        <taxon>Magnoliopsida</taxon>
        <taxon>eudicotyledons</taxon>
        <taxon>Gunneridae</taxon>
        <taxon>Pentapetalae</taxon>
        <taxon>asterids</taxon>
        <taxon>lamiids</taxon>
        <taxon>Solanales</taxon>
        <taxon>Solanaceae</taxon>
        <taxon>Nicotianoideae</taxon>
        <taxon>Nicotianeae</taxon>
        <taxon>Nicotiana</taxon>
    </lineage>
</organism>
<reference evidence="2 3" key="1">
    <citation type="submission" date="2025-04" db="UniProtKB">
        <authorList>
            <consortium name="RefSeq"/>
        </authorList>
    </citation>
    <scope>IDENTIFICATION</scope>
</reference>
<dbReference type="AlphaFoldDB" id="A0A1S3Y4Z4"/>
<keyword evidence="1" id="KW-1133">Transmembrane helix</keyword>
<sequence length="336" mass="39425">MPISKGESCETIRMSKTNEMGTAERLHFYNNSAFFFAGTDCMPYLWFGIQRVIVLNNVHYVGAKTIVSSYSLAQEHEGYQLVHKLEVNIYWTRAMDRCAARNSQQIHNKTHSTTIESLVQENGRQICAYTDNVWGRTEQECFKPVDQSCPELWEQWNGSNLGFDHYSKLQDQCSKSCRTNRTQKTWYNNVQETTQCLYDNKNGCSFHSNDKSGRLHSCEGRNKSKCWDTQRTDNIHVRILMKENMIKQGDITRTDHTLLQTSSSSQMEQQYQVCCIRRRLLRLQSIIFQIIHHHIRRVISIQIVLSMMSIILNIGNRIYVHLIFYFFHRSRSPELL</sequence>
<evidence type="ECO:0000313" key="2">
    <source>
        <dbReference type="RefSeq" id="XP_016447248.1"/>
    </source>
</evidence>
<proteinExistence type="predicted"/>
<evidence type="ECO:0000313" key="3">
    <source>
        <dbReference type="RefSeq" id="XP_016447249.1"/>
    </source>
</evidence>
<accession>A0A1S3Y4Z4</accession>
<protein>
    <submittedName>
        <fullName evidence="2">Uncharacterized protein isoform X1</fullName>
    </submittedName>
    <submittedName>
        <fullName evidence="3">Uncharacterized protein isoform X2</fullName>
    </submittedName>
</protein>
<evidence type="ECO:0000256" key="1">
    <source>
        <dbReference type="SAM" id="Phobius"/>
    </source>
</evidence>
<feature type="transmembrane region" description="Helical" evidence="1">
    <location>
        <begin position="303"/>
        <end position="327"/>
    </location>
</feature>
<keyword evidence="1" id="KW-0812">Transmembrane</keyword>
<gene>
    <name evidence="2 3" type="primary">LOC107772266</name>
</gene>
<dbReference type="KEGG" id="nta:107772266"/>
<dbReference type="PaxDb" id="4097-A0A1S3Y4Z4"/>